<feature type="region of interest" description="Disordered" evidence="1">
    <location>
        <begin position="344"/>
        <end position="437"/>
    </location>
</feature>
<dbReference type="AlphaFoldDB" id="A0AAN9Z6G4"/>
<dbReference type="PANTHER" id="PTHR15335">
    <property type="entry name" value="PROTEIN TFG"/>
    <property type="match status" value="1"/>
</dbReference>
<evidence type="ECO:0000256" key="1">
    <source>
        <dbReference type="SAM" id="MobiDB-lite"/>
    </source>
</evidence>
<reference evidence="3 4" key="1">
    <citation type="submission" date="2024-03" db="EMBL/GenBank/DDBJ databases">
        <title>The genome assembly and annotation of the cricket Gryllus longicercus Weissman &amp; Gray.</title>
        <authorList>
            <person name="Szrajer S."/>
            <person name="Gray D."/>
            <person name="Ylla G."/>
        </authorList>
    </citation>
    <scope>NUCLEOTIDE SEQUENCE [LARGE SCALE GENOMIC DNA]</scope>
    <source>
        <strain evidence="3">DAG 2021-001</strain>
        <tissue evidence="3">Whole body minus gut</tissue>
    </source>
</reference>
<dbReference type="Gene3D" id="3.10.20.90">
    <property type="entry name" value="Phosphatidylinositol 3-kinase Catalytic Subunit, Chain A, domain 1"/>
    <property type="match status" value="1"/>
</dbReference>
<gene>
    <name evidence="3" type="ORF">R5R35_003202</name>
</gene>
<dbReference type="Proteomes" id="UP001378592">
    <property type="component" value="Unassembled WGS sequence"/>
</dbReference>
<feature type="compositionally biased region" description="Low complexity" evidence="1">
    <location>
        <begin position="214"/>
        <end position="261"/>
    </location>
</feature>
<accession>A0AAN9Z6G4</accession>
<dbReference type="EMBL" id="JAZDUA010000199">
    <property type="protein sequence ID" value="KAK7864614.1"/>
    <property type="molecule type" value="Genomic_DNA"/>
</dbReference>
<dbReference type="SMART" id="SM00666">
    <property type="entry name" value="PB1"/>
    <property type="match status" value="1"/>
</dbReference>
<proteinExistence type="predicted"/>
<dbReference type="PROSITE" id="PS51745">
    <property type="entry name" value="PB1"/>
    <property type="match status" value="1"/>
</dbReference>
<dbReference type="SUPFAM" id="SSF54277">
    <property type="entry name" value="CAD &amp; PB1 domains"/>
    <property type="match status" value="1"/>
</dbReference>
<name>A0AAN9Z6G4_9ORTH</name>
<feature type="region of interest" description="Disordered" evidence="1">
    <location>
        <begin position="178"/>
        <end position="314"/>
    </location>
</feature>
<feature type="compositionally biased region" description="Polar residues" evidence="1">
    <location>
        <begin position="178"/>
        <end position="192"/>
    </location>
</feature>
<feature type="domain" description="PB1" evidence="2">
    <location>
        <begin position="21"/>
        <end position="102"/>
    </location>
</feature>
<sequence length="437" mass="47634">MNSFTKGVEEQSYPQLDLSGKLIIKAQLGDDVRRIPIHNEAITYDELVLMMQRVFRGKLSSSDDITIKYKDEDGDLITIFDSSDLAFAVQYSRILKLQILVGGEAPTHNWNAPPAHVGIIRRELQHIRDKVNHLLDSLEPRAVEVTSSTAENHSGPTERGNATSNLSSREFDPLQEQLASNKGSGEGDTSATSREEHPPEGSGVDTARGSTPDSIGSSGSRKVSSGYDQTQSQSSHPQPQPQSQQQLSQLPQQQQMTQVTPQQPPASVYQQYQQEQGGQSQSQQQPTPTQQQPPQQAYQPAGYPRYPVVAPYSGSQVVPQQPQMMVQPGQQAVPQNAFQNPYQAYAGVQQPFGPQAGGTPGFRPGAPSQPPQPPHSYASQEYAGPPSAYSSRFSAQPPVPQQQPQQQPPLQQQPQPGGGNPYSKGAYGRPPSQPTYQ</sequence>
<comment type="caution">
    <text evidence="3">The sequence shown here is derived from an EMBL/GenBank/DDBJ whole genome shotgun (WGS) entry which is preliminary data.</text>
</comment>
<dbReference type="GO" id="GO:0070971">
    <property type="term" value="C:endoplasmic reticulum exit site"/>
    <property type="evidence" value="ECO:0007669"/>
    <property type="project" value="TreeGrafter"/>
</dbReference>
<dbReference type="InterPro" id="IPR033512">
    <property type="entry name" value="TFG"/>
</dbReference>
<dbReference type="GO" id="GO:0042802">
    <property type="term" value="F:identical protein binding"/>
    <property type="evidence" value="ECO:0007669"/>
    <property type="project" value="InterPro"/>
</dbReference>
<feature type="compositionally biased region" description="Low complexity" evidence="1">
    <location>
        <begin position="402"/>
        <end position="415"/>
    </location>
</feature>
<dbReference type="CDD" id="cd06401">
    <property type="entry name" value="PB1_TFG"/>
    <property type="match status" value="1"/>
</dbReference>
<dbReference type="InterPro" id="IPR000270">
    <property type="entry name" value="PB1_dom"/>
</dbReference>
<evidence type="ECO:0000313" key="4">
    <source>
        <dbReference type="Proteomes" id="UP001378592"/>
    </source>
</evidence>
<protein>
    <recommendedName>
        <fullName evidence="2">PB1 domain-containing protein</fullName>
    </recommendedName>
</protein>
<evidence type="ECO:0000259" key="2">
    <source>
        <dbReference type="PROSITE" id="PS51745"/>
    </source>
</evidence>
<dbReference type="PANTHER" id="PTHR15335:SF7">
    <property type="entry name" value="PROTEIN TFG"/>
    <property type="match status" value="1"/>
</dbReference>
<dbReference type="InterPro" id="IPR034857">
    <property type="entry name" value="PB1_TFG"/>
</dbReference>
<evidence type="ECO:0000313" key="3">
    <source>
        <dbReference type="EMBL" id="KAK7864614.1"/>
    </source>
</evidence>
<keyword evidence="4" id="KW-1185">Reference proteome</keyword>
<feature type="compositionally biased region" description="Polar residues" evidence="1">
    <location>
        <begin position="145"/>
        <end position="166"/>
    </location>
</feature>
<feature type="compositionally biased region" description="Low complexity" evidence="1">
    <location>
        <begin position="269"/>
        <end position="304"/>
    </location>
</feature>
<dbReference type="GO" id="GO:0048208">
    <property type="term" value="P:COPII vesicle coating"/>
    <property type="evidence" value="ECO:0007669"/>
    <property type="project" value="InterPro"/>
</dbReference>
<dbReference type="InterPro" id="IPR053793">
    <property type="entry name" value="PB1-like"/>
</dbReference>
<dbReference type="Pfam" id="PF00564">
    <property type="entry name" value="PB1"/>
    <property type="match status" value="1"/>
</dbReference>
<feature type="region of interest" description="Disordered" evidence="1">
    <location>
        <begin position="144"/>
        <end position="166"/>
    </location>
</feature>
<organism evidence="3 4">
    <name type="scientific">Gryllus longicercus</name>
    <dbReference type="NCBI Taxonomy" id="2509291"/>
    <lineage>
        <taxon>Eukaryota</taxon>
        <taxon>Metazoa</taxon>
        <taxon>Ecdysozoa</taxon>
        <taxon>Arthropoda</taxon>
        <taxon>Hexapoda</taxon>
        <taxon>Insecta</taxon>
        <taxon>Pterygota</taxon>
        <taxon>Neoptera</taxon>
        <taxon>Polyneoptera</taxon>
        <taxon>Orthoptera</taxon>
        <taxon>Ensifera</taxon>
        <taxon>Gryllidea</taxon>
        <taxon>Grylloidea</taxon>
        <taxon>Gryllidae</taxon>
        <taxon>Gryllinae</taxon>
        <taxon>Gryllus</taxon>
    </lineage>
</organism>